<evidence type="ECO:0000256" key="9">
    <source>
        <dbReference type="ARBA" id="ARBA00023204"/>
    </source>
</evidence>
<evidence type="ECO:0000256" key="8">
    <source>
        <dbReference type="ARBA" id="ARBA00023125"/>
    </source>
</evidence>
<evidence type="ECO:0000256" key="2">
    <source>
        <dbReference type="ARBA" id="ARBA00022490"/>
    </source>
</evidence>
<proteinExistence type="inferred from homology"/>
<dbReference type="InterPro" id="IPR048635">
    <property type="entry name" value="MFD_D3"/>
</dbReference>
<dbReference type="SUPFAM" id="SSF143517">
    <property type="entry name" value="TRCF domain-like"/>
    <property type="match status" value="1"/>
</dbReference>
<dbReference type="Gene3D" id="2.40.10.170">
    <property type="match status" value="1"/>
</dbReference>
<keyword evidence="9" id="KW-0234">DNA repair</keyword>
<dbReference type="GO" id="GO:0005524">
    <property type="term" value="F:ATP binding"/>
    <property type="evidence" value="ECO:0007669"/>
    <property type="project" value="UniProtKB-KW"/>
</dbReference>
<dbReference type="GO" id="GO:0003678">
    <property type="term" value="F:DNA helicase activity"/>
    <property type="evidence" value="ECO:0007669"/>
    <property type="project" value="TreeGrafter"/>
</dbReference>
<dbReference type="GO" id="GO:0005737">
    <property type="term" value="C:cytoplasm"/>
    <property type="evidence" value="ECO:0007669"/>
    <property type="project" value="UniProtKB-SubCell"/>
</dbReference>
<evidence type="ECO:0000256" key="4">
    <source>
        <dbReference type="ARBA" id="ARBA00022763"/>
    </source>
</evidence>
<evidence type="ECO:0000256" key="7">
    <source>
        <dbReference type="ARBA" id="ARBA00022840"/>
    </source>
</evidence>
<dbReference type="InterPro" id="IPR003711">
    <property type="entry name" value="CarD-like/TRCF_RID"/>
</dbReference>
<keyword evidence="2" id="KW-0963">Cytoplasm</keyword>
<dbReference type="InterPro" id="IPR047112">
    <property type="entry name" value="RecG/Mfd"/>
</dbReference>
<dbReference type="PANTHER" id="PTHR47964:SF1">
    <property type="entry name" value="ATP-DEPENDENT DNA HELICASE HOMOLOG RECG, CHLOROPLASTIC"/>
    <property type="match status" value="1"/>
</dbReference>
<dbReference type="Pfam" id="PF03461">
    <property type="entry name" value="TRCF"/>
    <property type="match status" value="1"/>
</dbReference>
<dbReference type="FunFam" id="3.40.50.300:FF:000546">
    <property type="entry name" value="Transcription-repair-coupling factor"/>
    <property type="match status" value="1"/>
</dbReference>
<evidence type="ECO:0000256" key="12">
    <source>
        <dbReference type="ARBA" id="ARBA00070128"/>
    </source>
</evidence>
<comment type="subcellular location">
    <subcellularLocation>
        <location evidence="1">Cytoplasm</location>
    </subcellularLocation>
</comment>
<dbReference type="SMART" id="SM00487">
    <property type="entry name" value="DEXDc"/>
    <property type="match status" value="1"/>
</dbReference>
<dbReference type="InterPro" id="IPR004576">
    <property type="entry name" value="Mfd"/>
</dbReference>
<dbReference type="PANTHER" id="PTHR47964">
    <property type="entry name" value="ATP-DEPENDENT DNA HELICASE HOMOLOG RECG, CHLOROPLASTIC"/>
    <property type="match status" value="1"/>
</dbReference>
<dbReference type="GO" id="GO:0006281">
    <property type="term" value="P:DNA repair"/>
    <property type="evidence" value="ECO:0007669"/>
    <property type="project" value="UniProtKB-KW"/>
</dbReference>
<dbReference type="PROSITE" id="PS51192">
    <property type="entry name" value="HELICASE_ATP_BIND_1"/>
    <property type="match status" value="1"/>
</dbReference>
<keyword evidence="7" id="KW-0067">ATP-binding</keyword>
<dbReference type="SMART" id="SM00490">
    <property type="entry name" value="HELICc"/>
    <property type="match status" value="1"/>
</dbReference>
<sequence length="896" mass="99999">QLPGGIEYYLPLFFEKTATIADYLPEDAHIFLAGDTRSAGIRFEEEIDARYEQLRHDLQRPLLPPPALFQSTSALEETLSRFQCIHITATPPKKARDIFNFNTLTGGLYPANRKSEQPLETLAKHLQTRDTRFLLMAESAGRREVLQEMLSRSGIRPGVLEGWVDFLQSTNPVSIVVGPLAEGVVFKDAALEIIVESQLFGEQAVPQSRRSQKTIDPDLIIRSLAELREGSPVVHLQFGVGRYEGLQYIESGGTRGEFLVIRYANDDKIYVPVTSLHLVSRYTGLDSEHAPLHRLGTDQWQKEKKKAAEKIRDTAAELLDIYARREASKGVVSTLPATDYALFAAGFPFTETRDQAQAIDEIVKDMQSTRPMDRLICGDVGFGKTEVAMRAAFIAVQNGHQVCVLVPTTLLAAQHYDTFRDRFADFPVNIALLSRFNSGKEATQVIEGMQSGRIDIVIGTHKLFSANIVFKRLGLLIIDEEHRFGVKQKEHIRALRAHVDVLSMTATPIPRTLNMSMTGIRDISLIATPPARRLAIKTFWQQRNDTTLREAVLREILRGGQVYFLHNNVQSIAKTTEDIQTLVPEARVQFAHGQMRERELERIMSDFYHQRFNVLVCTTIIETGIDIPSANTIIIDRADKFGLAQLHQLRGRVGRSHHQAYAWLFTPDKKLLTSDAIKRLEAIVSLEDLGAGFALATHDLEIRGAGELLGEEQSGNMQALGFGLFMEMLDEAVTALKSGKIPELANPLNQGGPDIDLRHSALLPEDYIADVHTRLVLYKQIASAPDTERLRALQVEMIDRFGLLPEAAKQLFRVTELKLLASKLGIKRIQAGGNAGKIEFGESANIDAAALIRLIQLHAKRYQLDGPTRLRFILDGDTPESRTAEITALLNALTPP</sequence>
<accession>A0A0W0U7A6</accession>
<dbReference type="Pfam" id="PF00270">
    <property type="entry name" value="DEAD"/>
    <property type="match status" value="1"/>
</dbReference>
<comment type="caution">
    <text evidence="15">The sequence shown here is derived from an EMBL/GenBank/DDBJ whole genome shotgun (WGS) entry which is preliminary data.</text>
</comment>
<evidence type="ECO:0000256" key="5">
    <source>
        <dbReference type="ARBA" id="ARBA00022801"/>
    </source>
</evidence>
<dbReference type="Proteomes" id="UP000054785">
    <property type="component" value="Unassembled WGS sequence"/>
</dbReference>
<dbReference type="SMART" id="SM00982">
    <property type="entry name" value="TRCF"/>
    <property type="match status" value="1"/>
</dbReference>
<dbReference type="SUPFAM" id="SSF52540">
    <property type="entry name" value="P-loop containing nucleoside triphosphate hydrolases"/>
    <property type="match status" value="4"/>
</dbReference>
<keyword evidence="16" id="KW-1185">Reference proteome</keyword>
<dbReference type="HAMAP" id="MF_00969">
    <property type="entry name" value="TRCF"/>
    <property type="match status" value="1"/>
</dbReference>
<gene>
    <name evidence="15" type="primary">mfd_1</name>
    <name evidence="15" type="ORF">Lgee_0534</name>
</gene>
<feature type="non-terminal residue" evidence="15">
    <location>
        <position position="1"/>
    </location>
</feature>
<organism evidence="15 16">
    <name type="scientific">Legionella geestiana</name>
    <dbReference type="NCBI Taxonomy" id="45065"/>
    <lineage>
        <taxon>Bacteria</taxon>
        <taxon>Pseudomonadati</taxon>
        <taxon>Pseudomonadota</taxon>
        <taxon>Gammaproteobacteria</taxon>
        <taxon>Legionellales</taxon>
        <taxon>Legionellaceae</taxon>
        <taxon>Legionella</taxon>
    </lineage>
</organism>
<evidence type="ECO:0000256" key="6">
    <source>
        <dbReference type="ARBA" id="ARBA00022806"/>
    </source>
</evidence>
<dbReference type="InterPro" id="IPR014001">
    <property type="entry name" value="Helicase_ATP-bd"/>
</dbReference>
<dbReference type="FunFam" id="3.40.50.300:FF:000300">
    <property type="entry name" value="Transcription-repair-coupling factor"/>
    <property type="match status" value="1"/>
</dbReference>
<name>A0A0W0U7A6_9GAMM</name>
<protein>
    <recommendedName>
        <fullName evidence="12">Transcription-repair-coupling factor</fullName>
    </recommendedName>
</protein>
<evidence type="ECO:0000259" key="14">
    <source>
        <dbReference type="PROSITE" id="PS51194"/>
    </source>
</evidence>
<dbReference type="NCBIfam" id="TIGR00580">
    <property type="entry name" value="mfd"/>
    <property type="match status" value="1"/>
</dbReference>
<dbReference type="Gene3D" id="3.90.1150.50">
    <property type="entry name" value="Transcription-repair-coupling factor, D7 domain"/>
    <property type="match status" value="1"/>
</dbReference>
<feature type="domain" description="Helicase C-terminal" evidence="14">
    <location>
        <begin position="547"/>
        <end position="701"/>
    </location>
</feature>
<dbReference type="Gene3D" id="3.40.50.11180">
    <property type="match status" value="1"/>
</dbReference>
<dbReference type="Pfam" id="PF00271">
    <property type="entry name" value="Helicase_C"/>
    <property type="match status" value="1"/>
</dbReference>
<evidence type="ECO:0000256" key="11">
    <source>
        <dbReference type="ARBA" id="ARBA00061399"/>
    </source>
</evidence>
<dbReference type="RefSeq" id="WP_058387070.1">
    <property type="nucleotide sequence ID" value="NZ_LNYC01000011.1"/>
</dbReference>
<dbReference type="InterPro" id="IPR011545">
    <property type="entry name" value="DEAD/DEAH_box_helicase_dom"/>
</dbReference>
<keyword evidence="3" id="KW-0547">Nucleotide-binding</keyword>
<keyword evidence="6" id="KW-0347">Helicase</keyword>
<dbReference type="AlphaFoldDB" id="A0A0W0U7A6"/>
<dbReference type="STRING" id="45065.Lgee_0534"/>
<evidence type="ECO:0000256" key="10">
    <source>
        <dbReference type="ARBA" id="ARBA00061104"/>
    </source>
</evidence>
<comment type="similarity">
    <text evidence="10">In the N-terminal section; belongs to the UvrB family.</text>
</comment>
<keyword evidence="4" id="KW-0227">DNA damage</keyword>
<dbReference type="EMBL" id="LNYC01000011">
    <property type="protein sequence ID" value="KTD03590.1"/>
    <property type="molecule type" value="Genomic_DNA"/>
</dbReference>
<dbReference type="SUPFAM" id="SSF141259">
    <property type="entry name" value="CarD-like"/>
    <property type="match status" value="1"/>
</dbReference>
<dbReference type="InterPro" id="IPR037235">
    <property type="entry name" value="TRCF-like_C_D7"/>
</dbReference>
<keyword evidence="8" id="KW-0238">DNA-binding</keyword>
<dbReference type="InterPro" id="IPR001650">
    <property type="entry name" value="Helicase_C-like"/>
</dbReference>
<dbReference type="Pfam" id="PF02559">
    <property type="entry name" value="CarD_TRCF_RID"/>
    <property type="match status" value="1"/>
</dbReference>
<evidence type="ECO:0000313" key="16">
    <source>
        <dbReference type="Proteomes" id="UP000054785"/>
    </source>
</evidence>
<dbReference type="Gene3D" id="3.40.50.300">
    <property type="entry name" value="P-loop containing nucleotide triphosphate hydrolases"/>
    <property type="match status" value="2"/>
</dbReference>
<evidence type="ECO:0000256" key="3">
    <source>
        <dbReference type="ARBA" id="ARBA00022741"/>
    </source>
</evidence>
<dbReference type="Gene3D" id="3.40.50.11140">
    <property type="match status" value="1"/>
</dbReference>
<dbReference type="CDD" id="cd17991">
    <property type="entry name" value="DEXHc_TRCF"/>
    <property type="match status" value="1"/>
</dbReference>
<evidence type="ECO:0000259" key="13">
    <source>
        <dbReference type="PROSITE" id="PS51192"/>
    </source>
</evidence>
<dbReference type="GO" id="GO:0003684">
    <property type="term" value="F:damaged DNA binding"/>
    <property type="evidence" value="ECO:0007669"/>
    <property type="project" value="InterPro"/>
</dbReference>
<comment type="similarity">
    <text evidence="11">In the C-terminal section; belongs to the helicase family. RecG subfamily.</text>
</comment>
<dbReference type="Pfam" id="PF21132">
    <property type="entry name" value="MFD_D3"/>
    <property type="match status" value="1"/>
</dbReference>
<dbReference type="InterPro" id="IPR027417">
    <property type="entry name" value="P-loop_NTPase"/>
</dbReference>
<dbReference type="PATRIC" id="fig|45065.4.peg.570"/>
<keyword evidence="5" id="KW-0378">Hydrolase</keyword>
<reference evidence="15 16" key="1">
    <citation type="submission" date="2015-11" db="EMBL/GenBank/DDBJ databases">
        <title>Genomic analysis of 38 Legionella species identifies large and diverse effector repertoires.</title>
        <authorList>
            <person name="Burstein D."/>
            <person name="Amaro F."/>
            <person name="Zusman T."/>
            <person name="Lifshitz Z."/>
            <person name="Cohen O."/>
            <person name="Gilbert J.A."/>
            <person name="Pupko T."/>
            <person name="Shuman H.A."/>
            <person name="Segal G."/>
        </authorList>
    </citation>
    <scope>NUCLEOTIDE SEQUENCE [LARGE SCALE GENOMIC DNA]</scope>
    <source>
        <strain evidence="15 16">ATCC 49504</strain>
    </source>
</reference>
<dbReference type="GO" id="GO:0016787">
    <property type="term" value="F:hydrolase activity"/>
    <property type="evidence" value="ECO:0007669"/>
    <property type="project" value="UniProtKB-KW"/>
</dbReference>
<dbReference type="InterPro" id="IPR005118">
    <property type="entry name" value="TRCF_C"/>
</dbReference>
<dbReference type="InterPro" id="IPR036101">
    <property type="entry name" value="CarD-like/TRCF_RID_sf"/>
</dbReference>
<dbReference type="PROSITE" id="PS51194">
    <property type="entry name" value="HELICASE_CTER"/>
    <property type="match status" value="1"/>
</dbReference>
<feature type="domain" description="Helicase ATP-binding" evidence="13">
    <location>
        <begin position="365"/>
        <end position="526"/>
    </location>
</feature>
<evidence type="ECO:0000313" key="15">
    <source>
        <dbReference type="EMBL" id="KTD03590.1"/>
    </source>
</evidence>
<dbReference type="SMART" id="SM01058">
    <property type="entry name" value="CarD_TRCF"/>
    <property type="match status" value="1"/>
</dbReference>
<evidence type="ECO:0000256" key="1">
    <source>
        <dbReference type="ARBA" id="ARBA00004496"/>
    </source>
</evidence>